<accession>A0ABU9IW47</accession>
<dbReference type="PANTHER" id="PTHR41775:SF1">
    <property type="entry name" value="PEPTIDASE M6-LIKE DOMAIN-CONTAINING PROTEIN"/>
    <property type="match status" value="1"/>
</dbReference>
<keyword evidence="3" id="KW-1185">Reference proteome</keyword>
<dbReference type="Gene3D" id="3.40.390.10">
    <property type="entry name" value="Collagenase (Catalytic Domain)"/>
    <property type="match status" value="1"/>
</dbReference>
<proteinExistence type="predicted"/>
<reference evidence="2 3" key="1">
    <citation type="submission" date="2024-04" db="EMBL/GenBank/DDBJ databases">
        <title>Draft genome sequence of Pseudoxanthomonas putridarboris WD12.</title>
        <authorList>
            <person name="Oh J."/>
        </authorList>
    </citation>
    <scope>NUCLEOTIDE SEQUENCE [LARGE SCALE GENOMIC DNA]</scope>
    <source>
        <strain evidence="2 3">WD12</strain>
    </source>
</reference>
<protein>
    <recommendedName>
        <fullName evidence="4">M6 family metalloprotease domain-containing protein</fullName>
    </recommendedName>
</protein>
<keyword evidence="1" id="KW-0732">Signal</keyword>
<dbReference type="SUPFAM" id="SSF55486">
    <property type="entry name" value="Metalloproteases ('zincins'), catalytic domain"/>
    <property type="match status" value="1"/>
</dbReference>
<dbReference type="Proteomes" id="UP001459204">
    <property type="component" value="Unassembled WGS sequence"/>
</dbReference>
<evidence type="ECO:0000256" key="1">
    <source>
        <dbReference type="SAM" id="SignalP"/>
    </source>
</evidence>
<dbReference type="InterPro" id="IPR024079">
    <property type="entry name" value="MetalloPept_cat_dom_sf"/>
</dbReference>
<feature type="signal peptide" evidence="1">
    <location>
        <begin position="1"/>
        <end position="34"/>
    </location>
</feature>
<sequence length="546" mass="58558">MKQRDGKVDAARWAPVRRVFLLGLACLGTSPAWAQSIEQGLLQLQWGDPPPAVPGQPRQAPQLVAYLQQDDGSRRELDVAQAHRAAGDLYALANRRVAISFASSTRVMSSAPAIEVIVPADRLTQGAPAVGADGRVMAAAPVTGTTRWVTLMCRFGDITEEQKALSFFQSQYGEAVGQLGHYWKEVSYDKINLAGSTAHGWFALPQPRSHYVTKVDGKDKADLKKLFADCGAAADPSVDFNGVQGINLMFNGELDGFAWGGSSCATLEGRNFCTRVTWNPPWSFNNLAPLAHEMGHGYGLPHSDNSDGDDDTYDNPWDVMSDSWSNAVRDATYGSRPKHINIFQRHRLSWVDSARRLVIPYGNTATRQVDLDFAHLAGSGSTQMLVLSLSPQPDPYATVVYTVEARKPEGAYEGALAGTAVIIHKVENSGTAYSIDADVPPATRSNNEGSMFKVGERWVTPDGSHAIHVDAATATGFRLTVGPSVPPRVMSSPLPPLLKPSPVPAPSLPSAAGAAAPVAPAAVPVRQELCGDARGMARGRVRCSVR</sequence>
<comment type="caution">
    <text evidence="2">The sequence shown here is derived from an EMBL/GenBank/DDBJ whole genome shotgun (WGS) entry which is preliminary data.</text>
</comment>
<dbReference type="PANTHER" id="PTHR41775">
    <property type="entry name" value="SECRETED PROTEIN-RELATED"/>
    <property type="match status" value="1"/>
</dbReference>
<name>A0ABU9IW47_9GAMM</name>
<evidence type="ECO:0000313" key="3">
    <source>
        <dbReference type="Proteomes" id="UP001459204"/>
    </source>
</evidence>
<evidence type="ECO:0000313" key="2">
    <source>
        <dbReference type="EMBL" id="MEL1262970.1"/>
    </source>
</evidence>
<dbReference type="EMBL" id="JBBWWT010000001">
    <property type="protein sequence ID" value="MEL1262970.1"/>
    <property type="molecule type" value="Genomic_DNA"/>
</dbReference>
<feature type="chain" id="PRO_5047064019" description="M6 family metalloprotease domain-containing protein" evidence="1">
    <location>
        <begin position="35"/>
        <end position="546"/>
    </location>
</feature>
<gene>
    <name evidence="2" type="ORF">AAD027_01095</name>
</gene>
<dbReference type="RefSeq" id="WP_341724169.1">
    <property type="nucleotide sequence ID" value="NZ_JBBWWT010000001.1"/>
</dbReference>
<evidence type="ECO:0008006" key="4">
    <source>
        <dbReference type="Google" id="ProtNLM"/>
    </source>
</evidence>
<organism evidence="2 3">
    <name type="scientific">Pseudoxanthomonas putridarboris</name>
    <dbReference type="NCBI Taxonomy" id="752605"/>
    <lineage>
        <taxon>Bacteria</taxon>
        <taxon>Pseudomonadati</taxon>
        <taxon>Pseudomonadota</taxon>
        <taxon>Gammaproteobacteria</taxon>
        <taxon>Lysobacterales</taxon>
        <taxon>Lysobacteraceae</taxon>
        <taxon>Pseudoxanthomonas</taxon>
    </lineage>
</organism>